<organism evidence="2 3">
    <name type="scientific">Duganella rivi</name>
    <dbReference type="NCBI Taxonomy" id="2666083"/>
    <lineage>
        <taxon>Bacteria</taxon>
        <taxon>Pseudomonadati</taxon>
        <taxon>Pseudomonadota</taxon>
        <taxon>Betaproteobacteria</taxon>
        <taxon>Burkholderiales</taxon>
        <taxon>Oxalobacteraceae</taxon>
        <taxon>Telluria group</taxon>
        <taxon>Duganella</taxon>
    </lineage>
</organism>
<dbReference type="RefSeq" id="WP_161016353.1">
    <property type="nucleotide sequence ID" value="NZ_WWCK01000007.1"/>
</dbReference>
<name>A0A7X4KE33_9BURK</name>
<reference evidence="2 3" key="1">
    <citation type="submission" date="2019-12" db="EMBL/GenBank/DDBJ databases">
        <title>Novel species isolated from a subtropical stream in China.</title>
        <authorList>
            <person name="Lu H."/>
        </authorList>
    </citation>
    <scope>NUCLEOTIDE SEQUENCE [LARGE SCALE GENOMIC DNA]</scope>
    <source>
        <strain evidence="2 3">FT55W</strain>
    </source>
</reference>
<dbReference type="AlphaFoldDB" id="A0A7X4KE33"/>
<protein>
    <submittedName>
        <fullName evidence="2">Uncharacterized protein</fullName>
    </submittedName>
</protein>
<accession>A0A7X4KE33</accession>
<proteinExistence type="predicted"/>
<keyword evidence="3" id="KW-1185">Reference proteome</keyword>
<dbReference type="EMBL" id="WWCK01000007">
    <property type="protein sequence ID" value="MYM69850.1"/>
    <property type="molecule type" value="Genomic_DNA"/>
</dbReference>
<evidence type="ECO:0000313" key="2">
    <source>
        <dbReference type="EMBL" id="MYM69850.1"/>
    </source>
</evidence>
<evidence type="ECO:0000313" key="3">
    <source>
        <dbReference type="Proteomes" id="UP000450012"/>
    </source>
</evidence>
<keyword evidence="1" id="KW-0732">Signal</keyword>
<feature type="signal peptide" evidence="1">
    <location>
        <begin position="1"/>
        <end position="22"/>
    </location>
</feature>
<feature type="chain" id="PRO_5031027661" evidence="1">
    <location>
        <begin position="23"/>
        <end position="87"/>
    </location>
</feature>
<sequence length="87" mass="9270">MRIVRFLLLALFILSSSAQAMASVHQCCPAADCGIVQCLDMGCAPSVPAVAFNRPAAAQPVAVAPVYAVYVTTRESDPYEEVWTPPD</sequence>
<evidence type="ECO:0000256" key="1">
    <source>
        <dbReference type="SAM" id="SignalP"/>
    </source>
</evidence>
<dbReference type="Proteomes" id="UP000450012">
    <property type="component" value="Unassembled WGS sequence"/>
</dbReference>
<gene>
    <name evidence="2" type="ORF">GTP45_23820</name>
</gene>
<comment type="caution">
    <text evidence="2">The sequence shown here is derived from an EMBL/GenBank/DDBJ whole genome shotgun (WGS) entry which is preliminary data.</text>
</comment>